<keyword evidence="10" id="KW-1185">Reference proteome</keyword>
<dbReference type="SMART" id="SM00906">
    <property type="entry name" value="Fungal_trans"/>
    <property type="match status" value="1"/>
</dbReference>
<dbReference type="GeneID" id="43596489"/>
<name>A0A370TUX5_9HELO</name>
<comment type="caution">
    <text evidence="9">The sequence shown here is derived from an EMBL/GenBank/DDBJ whole genome shotgun (WGS) entry which is preliminary data.</text>
</comment>
<dbReference type="InterPro" id="IPR051615">
    <property type="entry name" value="Transcr_Regulatory_Elem"/>
</dbReference>
<evidence type="ECO:0000313" key="9">
    <source>
        <dbReference type="EMBL" id="RDL39300.1"/>
    </source>
</evidence>
<evidence type="ECO:0000256" key="1">
    <source>
        <dbReference type="ARBA" id="ARBA00022723"/>
    </source>
</evidence>
<dbReference type="GO" id="GO:0006351">
    <property type="term" value="P:DNA-templated transcription"/>
    <property type="evidence" value="ECO:0007669"/>
    <property type="project" value="InterPro"/>
</dbReference>
<dbReference type="CDD" id="cd12148">
    <property type="entry name" value="fungal_TF_MHR"/>
    <property type="match status" value="1"/>
</dbReference>
<reference evidence="9 10" key="1">
    <citation type="journal article" date="2018" name="IMA Fungus">
        <title>IMA Genome-F 9: Draft genome sequence of Annulohypoxylon stygium, Aspergillus mulundensis, Berkeleyomyces basicola (syn. Thielaviopsis basicola), Ceratocystis smalleyi, two Cercospora beticola strains, Coleophoma cylindrospora, Fusarium fracticaudum, Phialophora cf. hyalina, and Morchella septimelata.</title>
        <authorList>
            <person name="Wingfield B.D."/>
            <person name="Bills G.F."/>
            <person name="Dong Y."/>
            <person name="Huang W."/>
            <person name="Nel W.J."/>
            <person name="Swalarsk-Parry B.S."/>
            <person name="Vaghefi N."/>
            <person name="Wilken P.M."/>
            <person name="An Z."/>
            <person name="de Beer Z.W."/>
            <person name="De Vos L."/>
            <person name="Chen L."/>
            <person name="Duong T.A."/>
            <person name="Gao Y."/>
            <person name="Hammerbacher A."/>
            <person name="Kikkert J.R."/>
            <person name="Li Y."/>
            <person name="Li H."/>
            <person name="Li K."/>
            <person name="Li Q."/>
            <person name="Liu X."/>
            <person name="Ma X."/>
            <person name="Naidoo K."/>
            <person name="Pethybridge S.J."/>
            <person name="Sun J."/>
            <person name="Steenkamp E.T."/>
            <person name="van der Nest M.A."/>
            <person name="van Wyk S."/>
            <person name="Wingfield M.J."/>
            <person name="Xiong C."/>
            <person name="Yue Q."/>
            <person name="Zhang X."/>
        </authorList>
    </citation>
    <scope>NUCLEOTIDE SEQUENCE [LARGE SCALE GENOMIC DNA]</scope>
    <source>
        <strain evidence="9 10">BP 5553</strain>
    </source>
</reference>
<organism evidence="9 10">
    <name type="scientific">Venustampulla echinocandica</name>
    <dbReference type="NCBI Taxonomy" id="2656787"/>
    <lineage>
        <taxon>Eukaryota</taxon>
        <taxon>Fungi</taxon>
        <taxon>Dikarya</taxon>
        <taxon>Ascomycota</taxon>
        <taxon>Pezizomycotina</taxon>
        <taxon>Leotiomycetes</taxon>
        <taxon>Helotiales</taxon>
        <taxon>Pleuroascaceae</taxon>
        <taxon>Venustampulla</taxon>
    </lineage>
</organism>
<feature type="compositionally biased region" description="Polar residues" evidence="7">
    <location>
        <begin position="14"/>
        <end position="36"/>
    </location>
</feature>
<dbReference type="GO" id="GO:0008270">
    <property type="term" value="F:zinc ion binding"/>
    <property type="evidence" value="ECO:0007669"/>
    <property type="project" value="InterPro"/>
</dbReference>
<keyword evidence="3" id="KW-0805">Transcription regulation</keyword>
<sequence>MSGASRRIDHPATLPNTPISRSDATESSVARSTPVISPNKPPNGDQTSSIPGPSIPVELSNTLFQTYFESIHPMWPLLYKPLYGSSDYTYPSPTIPDSLAMAIFTIASCIDRSHPVECGIANPSQPLHNSLKPKALFEEALNLLQRGARTGGSPQPINALTPSITSCQVLVILTLQQHGIAEYSRAAILFGLASAMAIELRLNRAYELDDQIEREIRHRLWWNVYVLDKMISGEMGRPIILREEESDCPWPSAAETDEFELMSSHSQPHSSPGLARRNTFKMRTISAFHSTISLSMIMERIYRKVYGLAARKAIRDDQPAGERLRMQLWLELQQWERDIEASPLKLDLSDELMSAPATVTNYVIMWTATILLHRPFIAWWRSDLGFTADPFEISLQAANQICQVLEKYLECLPRGPCDMIFSIFIAASILLQHSKKGEVEAIDRTRRRLKLCIQWLSVLSKSWKIAGERCKLLDDMFNLPQALQEPRHAHGIDAIQLTTQKTTVGGLPITADQPSSQLQILPVSPEDWSFLQGFGDSTDQFYAWDVDLRDLLGGRCGIDGIGYP</sequence>
<dbReference type="STRING" id="2656787.A0A370TUX5"/>
<dbReference type="Pfam" id="PF04082">
    <property type="entry name" value="Fungal_trans"/>
    <property type="match status" value="1"/>
</dbReference>
<evidence type="ECO:0000256" key="3">
    <source>
        <dbReference type="ARBA" id="ARBA00023015"/>
    </source>
</evidence>
<evidence type="ECO:0000259" key="8">
    <source>
        <dbReference type="SMART" id="SM00906"/>
    </source>
</evidence>
<feature type="compositionally biased region" description="Basic and acidic residues" evidence="7">
    <location>
        <begin position="1"/>
        <end position="10"/>
    </location>
</feature>
<evidence type="ECO:0000313" key="10">
    <source>
        <dbReference type="Proteomes" id="UP000254866"/>
    </source>
</evidence>
<evidence type="ECO:0000256" key="6">
    <source>
        <dbReference type="ARBA" id="ARBA00023242"/>
    </source>
</evidence>
<keyword evidence="2" id="KW-0862">Zinc</keyword>
<evidence type="ECO:0000256" key="5">
    <source>
        <dbReference type="ARBA" id="ARBA00023163"/>
    </source>
</evidence>
<proteinExistence type="predicted"/>
<evidence type="ECO:0000256" key="2">
    <source>
        <dbReference type="ARBA" id="ARBA00022833"/>
    </source>
</evidence>
<dbReference type="InterPro" id="IPR007219">
    <property type="entry name" value="XnlR_reg_dom"/>
</dbReference>
<protein>
    <recommendedName>
        <fullName evidence="8">Xylanolytic transcriptional activator regulatory domain-containing protein</fullName>
    </recommendedName>
</protein>
<keyword evidence="5" id="KW-0804">Transcription</keyword>
<accession>A0A370TUX5</accession>
<evidence type="ECO:0000256" key="4">
    <source>
        <dbReference type="ARBA" id="ARBA00023125"/>
    </source>
</evidence>
<keyword evidence="1" id="KW-0479">Metal-binding</keyword>
<dbReference type="AlphaFoldDB" id="A0A370TUX5"/>
<dbReference type="GO" id="GO:0003677">
    <property type="term" value="F:DNA binding"/>
    <property type="evidence" value="ECO:0007669"/>
    <property type="project" value="UniProtKB-KW"/>
</dbReference>
<dbReference type="OrthoDB" id="4161332at2759"/>
<keyword evidence="4" id="KW-0238">DNA-binding</keyword>
<dbReference type="PANTHER" id="PTHR31313:SF78">
    <property type="entry name" value="TRANSCRIPTION FACTOR DOMAIN-CONTAINING PROTEIN"/>
    <property type="match status" value="1"/>
</dbReference>
<feature type="domain" description="Xylanolytic transcriptional activator regulatory" evidence="8">
    <location>
        <begin position="186"/>
        <end position="257"/>
    </location>
</feature>
<dbReference type="EMBL" id="NPIC01000002">
    <property type="protein sequence ID" value="RDL39300.1"/>
    <property type="molecule type" value="Genomic_DNA"/>
</dbReference>
<gene>
    <name evidence="9" type="ORF">BP5553_03640</name>
</gene>
<dbReference type="Proteomes" id="UP000254866">
    <property type="component" value="Unassembled WGS sequence"/>
</dbReference>
<keyword evidence="6" id="KW-0539">Nucleus</keyword>
<feature type="region of interest" description="Disordered" evidence="7">
    <location>
        <begin position="1"/>
        <end position="54"/>
    </location>
</feature>
<dbReference type="RefSeq" id="XP_031871956.1">
    <property type="nucleotide sequence ID" value="XM_032012263.1"/>
</dbReference>
<dbReference type="PANTHER" id="PTHR31313">
    <property type="entry name" value="TY1 ENHANCER ACTIVATOR"/>
    <property type="match status" value="1"/>
</dbReference>
<evidence type="ECO:0000256" key="7">
    <source>
        <dbReference type="SAM" id="MobiDB-lite"/>
    </source>
</evidence>